<dbReference type="RefSeq" id="XP_067715001.1">
    <property type="nucleotide sequence ID" value="XM_067858900.1"/>
</dbReference>
<sequence>MGWLFDSVREALEVVVLYGGEVVQRLLDHRDDPVDTHVLGEVQHEPVAEHVHRVGGPGGEARHLVRVGHHLDQQHDAVHVLPRLEQPADDERLEVVEVVRVLAPNHVDVLLGELEGRRLEADVAGGVGEAEAVVDVDDVALAVQQNVPVVPVADLQEVRDDGVGGVALDEVLAGLEEVVGVDALEGLGDGLHVELALDHVDGAGVVQELDDAAVGPRHENLDGLQPERQLGLREDVAEEGEQLVDHVLLPEVVAALDDDGADVPRLQTAVGAVLPEALLFVDDQLGEGERLRLAWGHLLQQGVLGLHGGLGGAQSRAGIAAAVVDGGGGRVVSAPPGVGGAALELLPALVVAFQDIGGQHPHGVPDALEGVADAGNVGDVEEAGRDEVLDDGLVDVKVPEGGAGQGVGVLAARNLAHVLVQVCDFEVEDEGRALLGEEDLDFVLDDAQKLEGDVGALVPAHLAHGEGEPPVGEALLVGRDGAALEEHPLVHGLGEELEHGGASVALRHGREHLGDVHAELHEVAEHVEIVEAPLFHHQPLQLVLHLVGAVDERVGFELEGVPDPGEGGRELDLGVGAHQEHVGVVELAGHLRGLEELHFGRDVEGVLVAGADGPDDGPAHKQPLGAHFQLPVLDGGQTVGDGGNELAVHDGHFGLLRHFLRQVAELRGLVRYDGLVEPGELQREGHGGGSLVQEEPVQRRLAVLGDGELAQLREVEHGLLVGALGVEQVDEVLVHAGLLLVVQVVHVHVGVEVVVLVELQEAARVDGEVGDVDGVLAGAQQHPVHAFPGGLFGAGA</sequence>
<dbReference type="GeneID" id="94194413"/>
<proteinExistence type="predicted"/>
<reference evidence="1 2" key="1">
    <citation type="submission" date="2021-06" db="EMBL/GenBank/DDBJ databases">
        <title>Genome sequence of Babesia caballi.</title>
        <authorList>
            <person name="Yamagishi J."/>
            <person name="Kidaka T."/>
            <person name="Ochi A."/>
        </authorList>
    </citation>
    <scope>NUCLEOTIDE SEQUENCE [LARGE SCALE GENOMIC DNA]</scope>
    <source>
        <strain evidence="1">USDA-D6B2</strain>
    </source>
</reference>
<organism evidence="1 2">
    <name type="scientific">Babesia caballi</name>
    <dbReference type="NCBI Taxonomy" id="5871"/>
    <lineage>
        <taxon>Eukaryota</taxon>
        <taxon>Sar</taxon>
        <taxon>Alveolata</taxon>
        <taxon>Apicomplexa</taxon>
        <taxon>Aconoidasida</taxon>
        <taxon>Piroplasmida</taxon>
        <taxon>Babesiidae</taxon>
        <taxon>Babesia</taxon>
    </lineage>
</organism>
<protein>
    <submittedName>
        <fullName evidence="1">Octaprenyl-diphosphate synthase, putative</fullName>
    </submittedName>
</protein>
<gene>
    <name evidence="1" type="ORF">BcabD6B2_23670</name>
</gene>
<dbReference type="EMBL" id="BPLF01000002">
    <property type="protein sequence ID" value="GIX62932.1"/>
    <property type="molecule type" value="Genomic_DNA"/>
</dbReference>
<keyword evidence="2" id="KW-1185">Reference proteome</keyword>
<name>A0AAV4LRQ7_BABCB</name>
<dbReference type="Proteomes" id="UP001497744">
    <property type="component" value="Unassembled WGS sequence"/>
</dbReference>
<accession>A0AAV4LRQ7</accession>
<comment type="caution">
    <text evidence="1">The sequence shown here is derived from an EMBL/GenBank/DDBJ whole genome shotgun (WGS) entry which is preliminary data.</text>
</comment>
<evidence type="ECO:0000313" key="2">
    <source>
        <dbReference type="Proteomes" id="UP001497744"/>
    </source>
</evidence>
<dbReference type="AlphaFoldDB" id="A0AAV4LRQ7"/>
<evidence type="ECO:0000313" key="1">
    <source>
        <dbReference type="EMBL" id="GIX62932.1"/>
    </source>
</evidence>